<gene>
    <name evidence="2" type="ORF">HMPREF0322_04340</name>
</gene>
<dbReference type="HOGENOM" id="CLU_024970_1_1_9"/>
<dbReference type="PANTHER" id="PTHR30595">
    <property type="entry name" value="GLPR-RELATED TRANSCRIPTIONAL REPRESSOR"/>
    <property type="match status" value="1"/>
</dbReference>
<dbReference type="Gene3D" id="3.30.565.60">
    <property type="match status" value="1"/>
</dbReference>
<dbReference type="EMBL" id="AFZX01000110">
    <property type="protein sequence ID" value="EHL04982.1"/>
    <property type="molecule type" value="Genomic_DNA"/>
</dbReference>
<evidence type="ECO:0000313" key="3">
    <source>
        <dbReference type="Proteomes" id="UP000004416"/>
    </source>
</evidence>
<dbReference type="AlphaFoldDB" id="G9XTN3"/>
<dbReference type="Gene3D" id="1.10.10.10">
    <property type="entry name" value="Winged helix-like DNA-binding domain superfamily/Winged helix DNA-binding domain"/>
    <property type="match status" value="1"/>
</dbReference>
<sequence>MGGYPMKRSEDATTEFKRDYVDDIKKTVIAFANTSGGTLYIGIDDSGQAVGIGDVDNTLLRVSNAIRDTIKPDVTLFVNYEVQMVDNRHIIKITVQKGTASPYYLANKGIRPEGVYIRQGPSSVPATEATILNMIKNTDGENYEDVRSLQQELTFREAENAFNSRKIPFGTSQQKTLKITNADGIYTNLGLLLSDQCRHTIRLAVFEGTTKSVFKDRREFSGSLLKQLNEVYETISHYNRTRAEFDGLYRIDRRDYPVEAIREALLNALVHRDYSFSASTLISIFEDRLEFVSIGGLLKGISYDDIMLGISVTRNENLAHIFYRLTLIEAYGTGMPKIMESYQGYPVAPLIEITDNAFKITLPNLNSNYGIVKETAPLYGNELMVVEMLKTNESITRKEVEGKLSISQAAAVNLLKRLVIRGLIRPVGAGKNTRYIRA</sequence>
<comment type="caution">
    <text evidence="2">The sequence shown here is derived from an EMBL/GenBank/DDBJ whole genome shotgun (WGS) entry which is preliminary data.</text>
</comment>
<protein>
    <submittedName>
        <fullName evidence="2">Divergent AAA domain protein</fullName>
    </submittedName>
</protein>
<dbReference type="PANTHER" id="PTHR30595:SF6">
    <property type="entry name" value="SCHLAFEN ALBA-2 DOMAIN-CONTAINING PROTEIN"/>
    <property type="match status" value="1"/>
</dbReference>
<dbReference type="SUPFAM" id="SSF46785">
    <property type="entry name" value="Winged helix' DNA-binding domain"/>
    <property type="match status" value="1"/>
</dbReference>
<feature type="domain" description="Schlafen AlbA-2" evidence="1">
    <location>
        <begin position="10"/>
        <end position="126"/>
    </location>
</feature>
<name>G9XTN3_DESHA</name>
<dbReference type="InterPro" id="IPR038475">
    <property type="entry name" value="RecG_C_sf"/>
</dbReference>
<dbReference type="InterPro" id="IPR007421">
    <property type="entry name" value="Schlafen_AlbA_2_dom"/>
</dbReference>
<dbReference type="Pfam" id="PF04326">
    <property type="entry name" value="SLFN_AlbA_2"/>
    <property type="match status" value="1"/>
</dbReference>
<evidence type="ECO:0000259" key="1">
    <source>
        <dbReference type="Pfam" id="PF04326"/>
    </source>
</evidence>
<dbReference type="PATRIC" id="fig|537010.4.peg.4046"/>
<reference evidence="2 3" key="1">
    <citation type="submission" date="2011-08" db="EMBL/GenBank/DDBJ databases">
        <authorList>
            <person name="Weinstock G."/>
            <person name="Sodergren E."/>
            <person name="Clifton S."/>
            <person name="Fulton L."/>
            <person name="Fulton B."/>
            <person name="Courtney L."/>
            <person name="Fronick C."/>
            <person name="Harrison M."/>
            <person name="Strong C."/>
            <person name="Farmer C."/>
            <person name="Delahaunty K."/>
            <person name="Markovic C."/>
            <person name="Hall O."/>
            <person name="Minx P."/>
            <person name="Tomlinson C."/>
            <person name="Mitreva M."/>
            <person name="Hou S."/>
            <person name="Chen J."/>
            <person name="Wollam A."/>
            <person name="Pepin K.H."/>
            <person name="Johnson M."/>
            <person name="Bhonagiri V."/>
            <person name="Zhang X."/>
            <person name="Suruliraj S."/>
            <person name="Warren W."/>
            <person name="Chinwalla A."/>
            <person name="Mardis E.R."/>
            <person name="Wilson R.K."/>
        </authorList>
    </citation>
    <scope>NUCLEOTIDE SEQUENCE [LARGE SCALE GENOMIC DNA]</scope>
    <source>
        <strain evidence="2 3">DP7</strain>
    </source>
</reference>
<dbReference type="Pfam" id="PF13749">
    <property type="entry name" value="HATPase_c_4"/>
    <property type="match status" value="1"/>
</dbReference>
<dbReference type="Proteomes" id="UP000004416">
    <property type="component" value="Unassembled WGS sequence"/>
</dbReference>
<evidence type="ECO:0000313" key="2">
    <source>
        <dbReference type="EMBL" id="EHL04982.1"/>
    </source>
</evidence>
<dbReference type="InterPro" id="IPR038461">
    <property type="entry name" value="Schlafen_AlbA_2_dom_sf"/>
</dbReference>
<dbReference type="Gene3D" id="3.30.950.30">
    <property type="entry name" value="Schlafen, AAA domain"/>
    <property type="match status" value="1"/>
</dbReference>
<dbReference type="InterPro" id="IPR036388">
    <property type="entry name" value="WH-like_DNA-bd_sf"/>
</dbReference>
<proteinExistence type="predicted"/>
<accession>G9XTN3</accession>
<dbReference type="InterPro" id="IPR036390">
    <property type="entry name" value="WH_DNA-bd_sf"/>
</dbReference>
<organism evidence="2 3">
    <name type="scientific">Desulfitobacterium hafniense DP7</name>
    <dbReference type="NCBI Taxonomy" id="537010"/>
    <lineage>
        <taxon>Bacteria</taxon>
        <taxon>Bacillati</taxon>
        <taxon>Bacillota</taxon>
        <taxon>Clostridia</taxon>
        <taxon>Eubacteriales</taxon>
        <taxon>Desulfitobacteriaceae</taxon>
        <taxon>Desulfitobacterium</taxon>
    </lineage>
</organism>